<dbReference type="NCBIfam" id="TIGR00670">
    <property type="entry name" value="asp_carb_tr"/>
    <property type="match status" value="1"/>
</dbReference>
<accession>A0A0N8GMP6</accession>
<dbReference type="PANTHER" id="PTHR45753">
    <property type="entry name" value="ORNITHINE CARBAMOYLTRANSFERASE, MITOCHONDRIAL"/>
    <property type="match status" value="1"/>
</dbReference>
<protein>
    <recommendedName>
        <fullName evidence="3 8">Aspartate carbamoyltransferase</fullName>
        <ecNumber evidence="3 8">2.1.3.2</ecNumber>
    </recommendedName>
</protein>
<dbReference type="GO" id="GO:0016597">
    <property type="term" value="F:amino acid binding"/>
    <property type="evidence" value="ECO:0007669"/>
    <property type="project" value="InterPro"/>
</dbReference>
<dbReference type="InterPro" id="IPR006131">
    <property type="entry name" value="Asp_carbamoyltransf_Asp/Orn-bd"/>
</dbReference>
<dbReference type="EMBL" id="LGHJ01000013">
    <property type="protein sequence ID" value="KPL75882.1"/>
    <property type="molecule type" value="Genomic_DNA"/>
</dbReference>
<dbReference type="PRINTS" id="PR00101">
    <property type="entry name" value="ATCASE"/>
</dbReference>
<dbReference type="RefSeq" id="WP_061918235.1">
    <property type="nucleotide sequence ID" value="NZ_DF967971.1"/>
</dbReference>
<feature type="domain" description="Aspartate/ornithine carbamoyltransferase Asp/Orn-binding" evidence="10">
    <location>
        <begin position="158"/>
        <end position="312"/>
    </location>
</feature>
<dbReference type="SUPFAM" id="SSF53671">
    <property type="entry name" value="Aspartate/ornithine carbamoyltransferase"/>
    <property type="match status" value="1"/>
</dbReference>
<keyword evidence="5" id="KW-0665">Pyrimidine biosynthesis</keyword>
<evidence type="ECO:0000256" key="1">
    <source>
        <dbReference type="ARBA" id="ARBA00004852"/>
    </source>
</evidence>
<comment type="caution">
    <text evidence="12">The sequence shown here is derived from an EMBL/GenBank/DDBJ whole genome shotgun (WGS) entry which is preliminary data.</text>
</comment>
<dbReference type="InterPro" id="IPR006132">
    <property type="entry name" value="Asp/Orn_carbamoyltranf_P-bd"/>
</dbReference>
<evidence type="ECO:0000256" key="9">
    <source>
        <dbReference type="RuleBase" id="RU003634"/>
    </source>
</evidence>
<keyword evidence="4 9" id="KW-0808">Transferase</keyword>
<dbReference type="STRING" id="360411.AC812_07880"/>
<dbReference type="EC" id="2.1.3.2" evidence="3 8"/>
<dbReference type="AlphaFoldDB" id="A0A0N8GMP6"/>
<dbReference type="Pfam" id="PF00185">
    <property type="entry name" value="OTCace"/>
    <property type="match status" value="1"/>
</dbReference>
<dbReference type="InterPro" id="IPR036901">
    <property type="entry name" value="Asp/Orn_carbamoylTrfase_sf"/>
</dbReference>
<sequence length="318" mass="36423">MRSFAGRDILSLKDFERQEFFHVFEVARKMEDIARERKNIDLCKDKTLVTAFYQPSTRTRLAHEAAMHRLGGHVTGFADAKMTRAGDWYQESIKDTVKMLEFYGDVIVMRHFQQGAPHEAAKWASVPIINGGDGWGEHPTQILTDLYTVLREKGRIDGLKWLAVGDMRMRTMHSLGYALTQFDCPITFVSPPEMSLTEEFKAELKSYSLNFREVEHVEQAIAEADVILVEPVVQPDYTKARDERAGKDVGMTPSNYKITRELLTTKAKSDAILLHSLPRMDEIPTDVDITRWSRYWQEAYNGVVMRMALLALVLGKME</sequence>
<evidence type="ECO:0000259" key="11">
    <source>
        <dbReference type="Pfam" id="PF02729"/>
    </source>
</evidence>
<evidence type="ECO:0000313" key="12">
    <source>
        <dbReference type="EMBL" id="KPL75882.1"/>
    </source>
</evidence>
<comment type="similarity">
    <text evidence="2">Belongs to the aspartate/ornithine carbamoyltransferase superfamily. ATCase family.</text>
</comment>
<dbReference type="OrthoDB" id="9774690at2"/>
<comment type="pathway">
    <text evidence="1">Pyrimidine metabolism; UMP biosynthesis via de novo pathway; (S)-dihydroorotate from bicarbonate: step 2/3.</text>
</comment>
<evidence type="ECO:0000256" key="4">
    <source>
        <dbReference type="ARBA" id="ARBA00022679"/>
    </source>
</evidence>
<proteinExistence type="inferred from homology"/>
<dbReference type="GO" id="GO:0044205">
    <property type="term" value="P:'de novo' UMP biosynthetic process"/>
    <property type="evidence" value="ECO:0007669"/>
    <property type="project" value="UniProtKB-UniPathway"/>
</dbReference>
<dbReference type="PRINTS" id="PR00100">
    <property type="entry name" value="AOTCASE"/>
</dbReference>
<reference evidence="12 13" key="1">
    <citation type="submission" date="2015-07" db="EMBL/GenBank/DDBJ databases">
        <title>Draft genome of Bellilinea caldifistulae DSM 17877.</title>
        <authorList>
            <person name="Hemp J."/>
            <person name="Ward L.M."/>
            <person name="Pace L.A."/>
            <person name="Fischer W.W."/>
        </authorList>
    </citation>
    <scope>NUCLEOTIDE SEQUENCE [LARGE SCALE GENOMIC DNA]</scope>
    <source>
        <strain evidence="12 13">GOMI-1</strain>
    </source>
</reference>
<dbReference type="Gene3D" id="3.40.50.1370">
    <property type="entry name" value="Aspartate/ornithine carbamoyltransferase"/>
    <property type="match status" value="2"/>
</dbReference>
<dbReference type="GO" id="GO:0004070">
    <property type="term" value="F:aspartate carbamoyltransferase activity"/>
    <property type="evidence" value="ECO:0007669"/>
    <property type="project" value="UniProtKB-UniRule"/>
</dbReference>
<evidence type="ECO:0000256" key="6">
    <source>
        <dbReference type="ARBA" id="ARBA00043884"/>
    </source>
</evidence>
<evidence type="ECO:0000256" key="3">
    <source>
        <dbReference type="ARBA" id="ARBA00013008"/>
    </source>
</evidence>
<organism evidence="12 13">
    <name type="scientific">Bellilinea caldifistulae</name>
    <dbReference type="NCBI Taxonomy" id="360411"/>
    <lineage>
        <taxon>Bacteria</taxon>
        <taxon>Bacillati</taxon>
        <taxon>Chloroflexota</taxon>
        <taxon>Anaerolineae</taxon>
        <taxon>Anaerolineales</taxon>
        <taxon>Anaerolineaceae</taxon>
        <taxon>Bellilinea</taxon>
    </lineage>
</organism>
<evidence type="ECO:0000256" key="7">
    <source>
        <dbReference type="ARBA" id="ARBA00048859"/>
    </source>
</evidence>
<gene>
    <name evidence="12" type="ORF">AC812_07880</name>
</gene>
<keyword evidence="13" id="KW-1185">Reference proteome</keyword>
<dbReference type="Proteomes" id="UP000050514">
    <property type="component" value="Unassembled WGS sequence"/>
</dbReference>
<dbReference type="Pfam" id="PF02729">
    <property type="entry name" value="OTCace_N"/>
    <property type="match status" value="1"/>
</dbReference>
<dbReference type="PATRIC" id="fig|360411.5.peg.3144"/>
<evidence type="ECO:0000256" key="8">
    <source>
        <dbReference type="NCBIfam" id="TIGR00670"/>
    </source>
</evidence>
<evidence type="ECO:0000256" key="2">
    <source>
        <dbReference type="ARBA" id="ARBA00008896"/>
    </source>
</evidence>
<evidence type="ECO:0000259" key="10">
    <source>
        <dbReference type="Pfam" id="PF00185"/>
    </source>
</evidence>
<dbReference type="InterPro" id="IPR006130">
    <property type="entry name" value="Asp/Orn_carbamoylTrfase"/>
</dbReference>
<comment type="catalytic activity">
    <reaction evidence="7">
        <text>carbamoyl phosphate + L-aspartate = N-carbamoyl-L-aspartate + phosphate + H(+)</text>
        <dbReference type="Rhea" id="RHEA:20013"/>
        <dbReference type="ChEBI" id="CHEBI:15378"/>
        <dbReference type="ChEBI" id="CHEBI:29991"/>
        <dbReference type="ChEBI" id="CHEBI:32814"/>
        <dbReference type="ChEBI" id="CHEBI:43474"/>
        <dbReference type="ChEBI" id="CHEBI:58228"/>
        <dbReference type="EC" id="2.1.3.2"/>
    </reaction>
</comment>
<evidence type="ECO:0000313" key="13">
    <source>
        <dbReference type="Proteomes" id="UP000050514"/>
    </source>
</evidence>
<dbReference type="InterPro" id="IPR002082">
    <property type="entry name" value="Asp_carbamoyltransf"/>
</dbReference>
<evidence type="ECO:0000256" key="5">
    <source>
        <dbReference type="ARBA" id="ARBA00022975"/>
    </source>
</evidence>
<dbReference type="PANTHER" id="PTHR45753:SF6">
    <property type="entry name" value="ASPARTATE CARBAMOYLTRANSFERASE"/>
    <property type="match status" value="1"/>
</dbReference>
<dbReference type="GO" id="GO:0006207">
    <property type="term" value="P:'de novo' pyrimidine nucleobase biosynthetic process"/>
    <property type="evidence" value="ECO:0007669"/>
    <property type="project" value="InterPro"/>
</dbReference>
<feature type="domain" description="Aspartate/ornithine carbamoyltransferase carbamoyl-P binding" evidence="11">
    <location>
        <begin position="7"/>
        <end position="149"/>
    </location>
</feature>
<name>A0A0N8GMP6_9CHLR</name>
<comment type="function">
    <text evidence="6">Catalyzes the condensation of carbamoyl phosphate and aspartate to form carbamoyl aspartate and inorganic phosphate, the committed step in the de novo pyrimidine nucleotide biosynthesis pathway.</text>
</comment>
<dbReference type="UniPathway" id="UPA00070">
    <property type="reaction ID" value="UER00116"/>
</dbReference>
<dbReference type="GO" id="GO:0006520">
    <property type="term" value="P:amino acid metabolic process"/>
    <property type="evidence" value="ECO:0007669"/>
    <property type="project" value="InterPro"/>
</dbReference>